<dbReference type="Pfam" id="PF07883">
    <property type="entry name" value="Cupin_2"/>
    <property type="match status" value="1"/>
</dbReference>
<accession>D5BMJ0</accession>
<sequence length="136" mass="15123">MADEKIFISNLNDATWDQHGPERIAIGANPDLRFCYLVDANLHQSHGLSVGCLVIPVGSALPPHIHAPQEVYFIKAGSGLMLMANDQTRAVTAHDVVYIPPGEEHGIQNNGDVPLEIIWMFPTDSWKDIDYTYLDR</sequence>
<organism evidence="2 3">
    <name type="scientific">Puniceispirillum marinum (strain IMCC1322)</name>
    <dbReference type="NCBI Taxonomy" id="488538"/>
    <lineage>
        <taxon>Bacteria</taxon>
        <taxon>Pseudomonadati</taxon>
        <taxon>Pseudomonadota</taxon>
        <taxon>Alphaproteobacteria</taxon>
        <taxon>Candidatus Puniceispirillales</taxon>
        <taxon>Candidatus Puniceispirillaceae</taxon>
        <taxon>Candidatus Puniceispirillum</taxon>
    </lineage>
</organism>
<reference evidence="2 3" key="1">
    <citation type="journal article" date="2010" name="J. Bacteriol.">
        <title>Complete genome sequence of "Candidatus Puniceispirillum marinum" IMCC1322, a representative of the SAR116 clade in the Alphaproteobacteria.</title>
        <authorList>
            <person name="Oh H.M."/>
            <person name="Kwon K.K."/>
            <person name="Kang I."/>
            <person name="Kang S.G."/>
            <person name="Lee J.H."/>
            <person name="Kim S.J."/>
            <person name="Cho J.C."/>
        </authorList>
    </citation>
    <scope>NUCLEOTIDE SEQUENCE [LARGE SCALE GENOMIC DNA]</scope>
    <source>
        <strain evidence="2 3">IMCC1322</strain>
    </source>
</reference>
<dbReference type="InterPro" id="IPR011051">
    <property type="entry name" value="RmlC_Cupin_sf"/>
</dbReference>
<dbReference type="HOGENOM" id="CLU_116722_4_1_5"/>
<dbReference type="Gene3D" id="2.60.120.10">
    <property type="entry name" value="Jelly Rolls"/>
    <property type="match status" value="1"/>
</dbReference>
<dbReference type="AlphaFoldDB" id="D5BMJ0"/>
<dbReference type="SUPFAM" id="SSF51182">
    <property type="entry name" value="RmlC-like cupins"/>
    <property type="match status" value="1"/>
</dbReference>
<dbReference type="InterPro" id="IPR052538">
    <property type="entry name" value="Flavonoid_dioxygenase-like"/>
</dbReference>
<feature type="domain" description="Cupin type-2" evidence="1">
    <location>
        <begin position="54"/>
        <end position="121"/>
    </location>
</feature>
<gene>
    <name evidence="2" type="ordered locus">SAR116_1790</name>
</gene>
<evidence type="ECO:0000313" key="2">
    <source>
        <dbReference type="EMBL" id="ADE40033.1"/>
    </source>
</evidence>
<dbReference type="RefSeq" id="WP_013046660.1">
    <property type="nucleotide sequence ID" value="NC_014010.1"/>
</dbReference>
<dbReference type="EC" id="5.3.1.9" evidence="2"/>
<dbReference type="Proteomes" id="UP000007460">
    <property type="component" value="Chromosome"/>
</dbReference>
<dbReference type="STRING" id="488538.SAR116_1790"/>
<keyword evidence="3" id="KW-1185">Reference proteome</keyword>
<dbReference type="InterPro" id="IPR014710">
    <property type="entry name" value="RmlC-like_jellyroll"/>
</dbReference>
<dbReference type="GO" id="GO:0004347">
    <property type="term" value="F:glucose-6-phosphate isomerase activity"/>
    <property type="evidence" value="ECO:0007669"/>
    <property type="project" value="UniProtKB-EC"/>
</dbReference>
<dbReference type="PANTHER" id="PTHR43346:SF1">
    <property type="entry name" value="QUERCETIN 2,3-DIOXYGENASE-RELATED"/>
    <property type="match status" value="1"/>
</dbReference>
<proteinExistence type="predicted"/>
<dbReference type="eggNOG" id="COG0662">
    <property type="taxonomic scope" value="Bacteria"/>
</dbReference>
<name>D5BMJ0_PUNMI</name>
<keyword evidence="2" id="KW-0413">Isomerase</keyword>
<dbReference type="InterPro" id="IPR013096">
    <property type="entry name" value="Cupin_2"/>
</dbReference>
<evidence type="ECO:0000313" key="3">
    <source>
        <dbReference type="Proteomes" id="UP000007460"/>
    </source>
</evidence>
<protein>
    <submittedName>
        <fullName evidence="2">Potential Cupin domain protein</fullName>
        <ecNumber evidence="2">5.3.1.9</ecNumber>
    </submittedName>
</protein>
<dbReference type="EMBL" id="CP001751">
    <property type="protein sequence ID" value="ADE40033.1"/>
    <property type="molecule type" value="Genomic_DNA"/>
</dbReference>
<dbReference type="KEGG" id="apb:SAR116_1790"/>
<dbReference type="PANTHER" id="PTHR43346">
    <property type="entry name" value="LIGAND BINDING DOMAIN PROTEIN, PUTATIVE (AFU_ORTHOLOGUE AFUA_6G14370)-RELATED"/>
    <property type="match status" value="1"/>
</dbReference>
<evidence type="ECO:0000259" key="1">
    <source>
        <dbReference type="Pfam" id="PF07883"/>
    </source>
</evidence>